<protein>
    <submittedName>
        <fullName evidence="2">Uncharacterized protein</fullName>
    </submittedName>
</protein>
<dbReference type="Proteomes" id="UP000076407">
    <property type="component" value="Unassembled WGS sequence"/>
</dbReference>
<keyword evidence="1" id="KW-1133">Transmembrane helix</keyword>
<dbReference type="AlphaFoldDB" id="A0A182XSG2"/>
<organism evidence="2 3">
    <name type="scientific">Anopheles quadriannulatus</name>
    <name type="common">Mosquito</name>
    <dbReference type="NCBI Taxonomy" id="34691"/>
    <lineage>
        <taxon>Eukaryota</taxon>
        <taxon>Metazoa</taxon>
        <taxon>Ecdysozoa</taxon>
        <taxon>Arthropoda</taxon>
        <taxon>Hexapoda</taxon>
        <taxon>Insecta</taxon>
        <taxon>Pterygota</taxon>
        <taxon>Neoptera</taxon>
        <taxon>Endopterygota</taxon>
        <taxon>Diptera</taxon>
        <taxon>Nematocera</taxon>
        <taxon>Culicoidea</taxon>
        <taxon>Culicidae</taxon>
        <taxon>Anophelinae</taxon>
        <taxon>Anopheles</taxon>
    </lineage>
</organism>
<dbReference type="EnsemblMetazoa" id="AQUA014775-RA">
    <property type="protein sequence ID" value="AQUA014775-PA"/>
    <property type="gene ID" value="AQUA014775"/>
</dbReference>
<feature type="transmembrane region" description="Helical" evidence="1">
    <location>
        <begin position="73"/>
        <end position="94"/>
    </location>
</feature>
<sequence>MVLFCINFVFIFRIVVDWYNNHTGFARHARPSILRHIPGDSSRTGVVSDIHFLLFCLCSFLYSLILLHCLFAFSYIFFSLFLVFLLLFFLHFCLRSQLSSSSSSPSLSCCQFAILPSRLGSCTQPSAFSSFLSSRGDVWCVLLCFHLILAPTMYDFVCLFLFFFSPPDTGNPAGRAASCVSFTIKVNI</sequence>
<dbReference type="VEuPathDB" id="VectorBase:AQUA014775"/>
<keyword evidence="1" id="KW-0812">Transmembrane</keyword>
<feature type="transmembrane region" description="Helical" evidence="1">
    <location>
        <begin position="50"/>
        <end position="67"/>
    </location>
</feature>
<keyword evidence="1" id="KW-0472">Membrane</keyword>
<accession>A0A182XSG2</accession>
<proteinExistence type="predicted"/>
<reference evidence="2" key="1">
    <citation type="submission" date="2020-05" db="UniProtKB">
        <authorList>
            <consortium name="EnsemblMetazoa"/>
        </authorList>
    </citation>
    <scope>IDENTIFICATION</scope>
    <source>
        <strain evidence="2">SANGQUA</strain>
    </source>
</reference>
<feature type="transmembrane region" description="Helical" evidence="1">
    <location>
        <begin position="138"/>
        <end position="164"/>
    </location>
</feature>
<evidence type="ECO:0000313" key="2">
    <source>
        <dbReference type="EnsemblMetazoa" id="AQUA014775-PA"/>
    </source>
</evidence>
<keyword evidence="3" id="KW-1185">Reference proteome</keyword>
<evidence type="ECO:0000313" key="3">
    <source>
        <dbReference type="Proteomes" id="UP000076407"/>
    </source>
</evidence>
<evidence type="ECO:0000256" key="1">
    <source>
        <dbReference type="SAM" id="Phobius"/>
    </source>
</evidence>
<name>A0A182XSG2_ANOQN</name>